<feature type="transmembrane region" description="Helical" evidence="2">
    <location>
        <begin position="17"/>
        <end position="42"/>
    </location>
</feature>
<reference evidence="3 4" key="1">
    <citation type="submission" date="2021-04" db="EMBL/GenBank/DDBJ databases">
        <authorList>
            <person name="Bliznina A."/>
        </authorList>
    </citation>
    <scope>NUCLEOTIDE SEQUENCE [LARGE SCALE GENOMIC DNA]</scope>
</reference>
<feature type="transmembrane region" description="Helical" evidence="2">
    <location>
        <begin position="240"/>
        <end position="263"/>
    </location>
</feature>
<accession>A0ABN7S1E4</accession>
<evidence type="ECO:0000256" key="2">
    <source>
        <dbReference type="SAM" id="Phobius"/>
    </source>
</evidence>
<dbReference type="Proteomes" id="UP001158576">
    <property type="component" value="Chromosome PAR"/>
</dbReference>
<keyword evidence="2" id="KW-0812">Transmembrane</keyword>
<name>A0ABN7S1E4_OIKDI</name>
<sequence>MESIIPAYSSSCRYSDIFGAFVTACIWFAFNKVIVGVSLCLGSSVTHKNVFMEYVLVWVICALNITAAVLIIVVYADGYYSLHLPILRASMAMSCIDLIVSLIFTLQIIKLFCSFKNRQVRENEQQGQNNCEPEEIVPSAPNRSAFATTTAPPRPPPPNTTTFASPQSQAAVPVSLPVTGPAPQTIPVANSLPTYVQLPNGQLQMVQPIQQPTVQTIYVAPPPPRPVVPVQTSEDFLYRFVIAQILLMLTNIAFAGVCVGYLAHGILSCKHAT</sequence>
<keyword evidence="4" id="KW-1185">Reference proteome</keyword>
<evidence type="ECO:0000313" key="4">
    <source>
        <dbReference type="Proteomes" id="UP001158576"/>
    </source>
</evidence>
<keyword evidence="2" id="KW-0472">Membrane</keyword>
<keyword evidence="2" id="KW-1133">Transmembrane helix</keyword>
<evidence type="ECO:0000256" key="1">
    <source>
        <dbReference type="SAM" id="MobiDB-lite"/>
    </source>
</evidence>
<feature type="transmembrane region" description="Helical" evidence="2">
    <location>
        <begin position="91"/>
        <end position="113"/>
    </location>
</feature>
<evidence type="ECO:0000313" key="3">
    <source>
        <dbReference type="EMBL" id="CAG5090522.1"/>
    </source>
</evidence>
<feature type="transmembrane region" description="Helical" evidence="2">
    <location>
        <begin position="54"/>
        <end position="76"/>
    </location>
</feature>
<organism evidence="3 4">
    <name type="scientific">Oikopleura dioica</name>
    <name type="common">Tunicate</name>
    <dbReference type="NCBI Taxonomy" id="34765"/>
    <lineage>
        <taxon>Eukaryota</taxon>
        <taxon>Metazoa</taxon>
        <taxon>Chordata</taxon>
        <taxon>Tunicata</taxon>
        <taxon>Appendicularia</taxon>
        <taxon>Copelata</taxon>
        <taxon>Oikopleuridae</taxon>
        <taxon>Oikopleura</taxon>
    </lineage>
</organism>
<protein>
    <submittedName>
        <fullName evidence="3">Oidioi.mRNA.OKI2018_I69.PAR.g12635.t1.cds</fullName>
    </submittedName>
</protein>
<gene>
    <name evidence="3" type="ORF">OKIOD_LOCUS4193</name>
</gene>
<feature type="region of interest" description="Disordered" evidence="1">
    <location>
        <begin position="123"/>
        <end position="166"/>
    </location>
</feature>
<dbReference type="EMBL" id="OU015568">
    <property type="protein sequence ID" value="CAG5090522.1"/>
    <property type="molecule type" value="Genomic_DNA"/>
</dbReference>
<proteinExistence type="predicted"/>